<name>A0A251T710_HELAN</name>
<gene>
    <name evidence="2" type="ORF">HannXRQ_Chr11g0320571</name>
    <name evidence="1" type="ORF">HanXRQr2_Chr13g0571771</name>
</gene>
<evidence type="ECO:0000313" key="2">
    <source>
        <dbReference type="EMBL" id="OTG06549.1"/>
    </source>
</evidence>
<organism evidence="2 3">
    <name type="scientific">Helianthus annuus</name>
    <name type="common">Common sunflower</name>
    <dbReference type="NCBI Taxonomy" id="4232"/>
    <lineage>
        <taxon>Eukaryota</taxon>
        <taxon>Viridiplantae</taxon>
        <taxon>Streptophyta</taxon>
        <taxon>Embryophyta</taxon>
        <taxon>Tracheophyta</taxon>
        <taxon>Spermatophyta</taxon>
        <taxon>Magnoliopsida</taxon>
        <taxon>eudicotyledons</taxon>
        <taxon>Gunneridae</taxon>
        <taxon>Pentapetalae</taxon>
        <taxon>asterids</taxon>
        <taxon>campanulids</taxon>
        <taxon>Asterales</taxon>
        <taxon>Asteraceae</taxon>
        <taxon>Asteroideae</taxon>
        <taxon>Heliantheae alliance</taxon>
        <taxon>Heliantheae</taxon>
        <taxon>Helianthus</taxon>
    </lineage>
</organism>
<evidence type="ECO:0000313" key="1">
    <source>
        <dbReference type="EMBL" id="KAF5772010.1"/>
    </source>
</evidence>
<keyword evidence="3" id="KW-1185">Reference proteome</keyword>
<dbReference type="EMBL" id="CM007900">
    <property type="protein sequence ID" value="OTG06549.1"/>
    <property type="molecule type" value="Genomic_DNA"/>
</dbReference>
<accession>A0A251T710</accession>
<evidence type="ECO:0000313" key="3">
    <source>
        <dbReference type="Proteomes" id="UP000215914"/>
    </source>
</evidence>
<dbReference type="EMBL" id="MNCJ02000328">
    <property type="protein sequence ID" value="KAF5772010.1"/>
    <property type="molecule type" value="Genomic_DNA"/>
</dbReference>
<reference evidence="1 3" key="1">
    <citation type="journal article" date="2017" name="Nature">
        <title>The sunflower genome provides insights into oil metabolism, flowering and Asterid evolution.</title>
        <authorList>
            <person name="Badouin H."/>
            <person name="Gouzy J."/>
            <person name="Grassa C.J."/>
            <person name="Murat F."/>
            <person name="Staton S.E."/>
            <person name="Cottret L."/>
            <person name="Lelandais-Briere C."/>
            <person name="Owens G.L."/>
            <person name="Carrere S."/>
            <person name="Mayjonade B."/>
            <person name="Legrand L."/>
            <person name="Gill N."/>
            <person name="Kane N.C."/>
            <person name="Bowers J.E."/>
            <person name="Hubner S."/>
            <person name="Bellec A."/>
            <person name="Berard A."/>
            <person name="Berges H."/>
            <person name="Blanchet N."/>
            <person name="Boniface M.C."/>
            <person name="Brunel D."/>
            <person name="Catrice O."/>
            <person name="Chaidir N."/>
            <person name="Claudel C."/>
            <person name="Donnadieu C."/>
            <person name="Faraut T."/>
            <person name="Fievet G."/>
            <person name="Helmstetter N."/>
            <person name="King M."/>
            <person name="Knapp S.J."/>
            <person name="Lai Z."/>
            <person name="Le Paslier M.C."/>
            <person name="Lippi Y."/>
            <person name="Lorenzon L."/>
            <person name="Mandel J.R."/>
            <person name="Marage G."/>
            <person name="Marchand G."/>
            <person name="Marquand E."/>
            <person name="Bret-Mestries E."/>
            <person name="Morien E."/>
            <person name="Nambeesan S."/>
            <person name="Nguyen T."/>
            <person name="Pegot-Espagnet P."/>
            <person name="Pouilly N."/>
            <person name="Raftis F."/>
            <person name="Sallet E."/>
            <person name="Schiex T."/>
            <person name="Thomas J."/>
            <person name="Vandecasteele C."/>
            <person name="Vares D."/>
            <person name="Vear F."/>
            <person name="Vautrin S."/>
            <person name="Crespi M."/>
            <person name="Mangin B."/>
            <person name="Burke J.M."/>
            <person name="Salse J."/>
            <person name="Munos S."/>
            <person name="Vincourt P."/>
            <person name="Rieseberg L.H."/>
            <person name="Langlade N.B."/>
        </authorList>
    </citation>
    <scope>NUCLEOTIDE SEQUENCE [LARGE SCALE GENOMIC DNA]</scope>
    <source>
        <strain evidence="3">cv. SF193</strain>
        <tissue evidence="1">Leaves</tissue>
    </source>
</reference>
<dbReference type="InParanoid" id="A0A251T710"/>
<proteinExistence type="predicted"/>
<dbReference type="AlphaFoldDB" id="A0A251T710"/>
<reference evidence="1" key="3">
    <citation type="submission" date="2020-06" db="EMBL/GenBank/DDBJ databases">
        <title>Helianthus annuus Genome sequencing and assembly Release 2.</title>
        <authorList>
            <person name="Gouzy J."/>
            <person name="Langlade N."/>
            <person name="Munos S."/>
        </authorList>
    </citation>
    <scope>NUCLEOTIDE SEQUENCE</scope>
    <source>
        <tissue evidence="1">Leaves</tissue>
    </source>
</reference>
<reference evidence="2" key="2">
    <citation type="submission" date="2017-02" db="EMBL/GenBank/DDBJ databases">
        <title>Sunflower complete genome.</title>
        <authorList>
            <person name="Langlade N."/>
            <person name="Munos S."/>
        </authorList>
    </citation>
    <scope>NUCLEOTIDE SEQUENCE [LARGE SCALE GENOMIC DNA]</scope>
    <source>
        <tissue evidence="2">Leaves</tissue>
    </source>
</reference>
<dbReference type="Proteomes" id="UP000215914">
    <property type="component" value="Chromosome 11"/>
</dbReference>
<dbReference type="Gramene" id="mRNA:HanXRQr2_Chr13g0571771">
    <property type="protein sequence ID" value="CDS:HanXRQr2_Chr13g0571771.1"/>
    <property type="gene ID" value="HanXRQr2_Chr13g0571771"/>
</dbReference>
<sequence length="70" mass="8523">MLMMKTRRNRWIVLMSKPWIKRKMRVVLNDQMCGIILHLIRVLKNQHVIIVRSLLRLVQKQMVRVIYGLI</sequence>
<protein>
    <submittedName>
        <fullName evidence="2">Uncharacterized protein</fullName>
    </submittedName>
</protein>